<evidence type="ECO:0000313" key="4">
    <source>
        <dbReference type="Proteomes" id="UP001055712"/>
    </source>
</evidence>
<accession>A0A9D4YUB6</accession>
<keyword evidence="1" id="KW-0853">WD repeat</keyword>
<feature type="region of interest" description="Disordered" evidence="2">
    <location>
        <begin position="378"/>
        <end position="400"/>
    </location>
</feature>
<dbReference type="EMBL" id="SIDB01000010">
    <property type="protein sequence ID" value="KAI3426844.1"/>
    <property type="molecule type" value="Genomic_DNA"/>
</dbReference>
<dbReference type="PROSITE" id="PS50082">
    <property type="entry name" value="WD_REPEATS_2"/>
    <property type="match status" value="1"/>
</dbReference>
<organism evidence="3 4">
    <name type="scientific">Chlorella vulgaris</name>
    <name type="common">Green alga</name>
    <dbReference type="NCBI Taxonomy" id="3077"/>
    <lineage>
        <taxon>Eukaryota</taxon>
        <taxon>Viridiplantae</taxon>
        <taxon>Chlorophyta</taxon>
        <taxon>core chlorophytes</taxon>
        <taxon>Trebouxiophyceae</taxon>
        <taxon>Chlorellales</taxon>
        <taxon>Chlorellaceae</taxon>
        <taxon>Chlorella clade</taxon>
        <taxon>Chlorella</taxon>
    </lineage>
</organism>
<comment type="caution">
    <text evidence="3">The sequence shown here is derived from an EMBL/GenBank/DDBJ whole genome shotgun (WGS) entry which is preliminary data.</text>
</comment>
<feature type="region of interest" description="Disordered" evidence="2">
    <location>
        <begin position="817"/>
        <end position="872"/>
    </location>
</feature>
<evidence type="ECO:0000313" key="3">
    <source>
        <dbReference type="EMBL" id="KAI3426844.1"/>
    </source>
</evidence>
<feature type="region of interest" description="Disordered" evidence="2">
    <location>
        <begin position="775"/>
        <end position="801"/>
    </location>
</feature>
<feature type="compositionally biased region" description="Basic and acidic residues" evidence="2">
    <location>
        <begin position="1183"/>
        <end position="1201"/>
    </location>
</feature>
<reference evidence="3" key="2">
    <citation type="submission" date="2020-11" db="EMBL/GenBank/DDBJ databases">
        <authorList>
            <person name="Cecchin M."/>
            <person name="Marcolungo L."/>
            <person name="Rossato M."/>
            <person name="Girolomoni L."/>
            <person name="Cosentino E."/>
            <person name="Cuine S."/>
            <person name="Li-Beisson Y."/>
            <person name="Delledonne M."/>
            <person name="Ballottari M."/>
        </authorList>
    </citation>
    <scope>NUCLEOTIDE SEQUENCE</scope>
    <source>
        <strain evidence="3">211/11P</strain>
        <tissue evidence="3">Whole cell</tissue>
    </source>
</reference>
<feature type="compositionally biased region" description="Low complexity" evidence="2">
    <location>
        <begin position="1202"/>
        <end position="1211"/>
    </location>
</feature>
<feature type="compositionally biased region" description="Low complexity" evidence="2">
    <location>
        <begin position="836"/>
        <end position="871"/>
    </location>
</feature>
<dbReference type="Gene3D" id="2.130.10.10">
    <property type="entry name" value="YVTN repeat-like/Quinoprotein amine dehydrogenase"/>
    <property type="match status" value="1"/>
</dbReference>
<dbReference type="AlphaFoldDB" id="A0A9D4YUB6"/>
<gene>
    <name evidence="3" type="ORF">D9Q98_006790</name>
</gene>
<feature type="compositionally biased region" description="Low complexity" evidence="2">
    <location>
        <begin position="906"/>
        <end position="918"/>
    </location>
</feature>
<feature type="compositionally biased region" description="Low complexity" evidence="2">
    <location>
        <begin position="378"/>
        <end position="392"/>
    </location>
</feature>
<proteinExistence type="predicted"/>
<dbReference type="InterPro" id="IPR015943">
    <property type="entry name" value="WD40/YVTN_repeat-like_dom_sf"/>
</dbReference>
<dbReference type="InterPro" id="IPR036322">
    <property type="entry name" value="WD40_repeat_dom_sf"/>
</dbReference>
<name>A0A9D4YUB6_CHLVU</name>
<dbReference type="Proteomes" id="UP001055712">
    <property type="component" value="Unassembled WGS sequence"/>
</dbReference>
<feature type="region of interest" description="Disordered" evidence="2">
    <location>
        <begin position="1163"/>
        <end position="1215"/>
    </location>
</feature>
<sequence>MRTHRLAVPLPPDHNPHTVVAAEKQHVEGMANLHLWPVPAAPLRNVVAATSTDDGFIACTADGLLHSVTLSRTDSSRSASKPFQAACYAVKLIIPAQPLIQLNPPVVALSLLSSGGLLFALENSCRLLFCQLPAAGAPGPEDVFDIGSHVVPITCVTASPCSTLALSGDKGGGLSLWSLSSGAQLAAAQGDDSRRSLTAACWLQDAAQTSAPALLLVTAQQGCSAAQVWQAEGRPGGLQLCGELSAGDSRRVAALQAAGALLAVGCSDGTTLLWRYDNGNFTQQALLAAPELTAPIAVLSFSRNAALLAAATGVSGGEAAAAFHVPSRQQVMRHQALCALPVLLLWKEPGTEMYALLKDGSHLSFGLPLHQLSMPQALQPGRQQQRSLQQSHQGDEKRQKKVVRFAVAEPPTACAAGSAASQPGARLWAPQPIPCAAHHPPSQLQGNSGSSVVASGCRADLPELPAHPLLRGLSGQINCSTNRNSFQESACLRSTVSAYCGNDCSSTKRGDLAAYTSTVNPLFTTQLRAELPRAAGAPPAPPVCRSDAAPALRSCRGTQPPQPPPAHRRQPLYPVLDLRALQGLPAAVTAAVGKPMVPQQPTTAAGKLPILQQPQLPPAASVVPAGDYLASEQPAALDNAAAKQAAAVEQPAEDFGAKTERLSEISLAGGAAADSTAGTGQQEQQGKHCRASLQQQQRQEGSAEAEEAPRQHLPPAPMQRQQDALPPCKPEPSPDHAREQRCGGNGVTMPPTPPVDRASGCVAAPAGLTDHCSPKVAAAVSPEEPSGQASLPERASAGAEVAAHGIAPKGAVVLHTSAADPSTSPSHELQLTADRAPQAAPPEAQQARPGDLQPRSMRSAAAAPQQARPNSLLTRRCAAGSEQQCAALAVQLEEVNDEADAAGAKRPQQLHRPQQPQQRVDKPQQTLGMGAAECGAACRQQNLVEEQPCLTQDVVSATTPALLAAAAPATLCLSFQAAASVVAAPKGCAFGVGSDEDLSGGSDGDGGAISAARQACSGGQACCFGLVGPAPTHGCLQEAAGDEEAPCDRSQPAAASVHRRLLTHLPAPVSLRCRNAGAALASLRPAAELPPAVTSTRPDSSGTCRPLSAQSADTVLPGPAFQLPSTKPGSGRIVPALTPAQVQAARRRAATAATTLPRSARVFSNLPPLDSSAAGQAALRSSGKKEAGLAGSERKQPDVRRAAQQQQQPQPYLEQLWVPPAERVRRQHQAAAAAAPPLMPTLPCGRQLVAQLLGLWPS</sequence>
<feature type="compositionally biased region" description="Polar residues" evidence="2">
    <location>
        <begin position="819"/>
        <end position="829"/>
    </location>
</feature>
<dbReference type="InterPro" id="IPR001680">
    <property type="entry name" value="WD40_rpt"/>
</dbReference>
<feature type="compositionally biased region" description="Basic and acidic residues" evidence="2">
    <location>
        <begin position="732"/>
        <end position="741"/>
    </location>
</feature>
<reference evidence="3" key="1">
    <citation type="journal article" date="2019" name="Plant J.">
        <title>Chlorella vulgaris genome assembly and annotation reveals the molecular basis for metabolic acclimation to high light conditions.</title>
        <authorList>
            <person name="Cecchin M."/>
            <person name="Marcolungo L."/>
            <person name="Rossato M."/>
            <person name="Girolomoni L."/>
            <person name="Cosentino E."/>
            <person name="Cuine S."/>
            <person name="Li-Beisson Y."/>
            <person name="Delledonne M."/>
            <person name="Ballottari M."/>
        </authorList>
    </citation>
    <scope>NUCLEOTIDE SEQUENCE</scope>
    <source>
        <strain evidence="3">211/11P</strain>
    </source>
</reference>
<dbReference type="SUPFAM" id="SSF50978">
    <property type="entry name" value="WD40 repeat-like"/>
    <property type="match status" value="1"/>
</dbReference>
<protein>
    <submittedName>
        <fullName evidence="3">Uncharacterized protein</fullName>
    </submittedName>
</protein>
<feature type="compositionally biased region" description="Low complexity" evidence="2">
    <location>
        <begin position="668"/>
        <end position="680"/>
    </location>
</feature>
<feature type="region of interest" description="Disordered" evidence="2">
    <location>
        <begin position="668"/>
        <end position="755"/>
    </location>
</feature>
<feature type="repeat" description="WD" evidence="1">
    <location>
        <begin position="146"/>
        <end position="187"/>
    </location>
</feature>
<feature type="region of interest" description="Disordered" evidence="2">
    <location>
        <begin position="898"/>
        <end position="923"/>
    </location>
</feature>
<evidence type="ECO:0000256" key="2">
    <source>
        <dbReference type="SAM" id="MobiDB-lite"/>
    </source>
</evidence>
<evidence type="ECO:0000256" key="1">
    <source>
        <dbReference type="PROSITE-ProRule" id="PRU00221"/>
    </source>
</evidence>
<feature type="region of interest" description="Disordered" evidence="2">
    <location>
        <begin position="1090"/>
        <end position="1118"/>
    </location>
</feature>
<dbReference type="SMART" id="SM00320">
    <property type="entry name" value="WD40"/>
    <property type="match status" value="2"/>
</dbReference>
<keyword evidence="4" id="KW-1185">Reference proteome</keyword>
<feature type="compositionally biased region" description="Polar residues" evidence="2">
    <location>
        <begin position="1093"/>
        <end position="1113"/>
    </location>
</feature>